<accession>A0A833MXX7</accession>
<organism evidence="1 2">
    <name type="scientific">Methylorubrum populi</name>
    <dbReference type="NCBI Taxonomy" id="223967"/>
    <lineage>
        <taxon>Bacteria</taxon>
        <taxon>Pseudomonadati</taxon>
        <taxon>Pseudomonadota</taxon>
        <taxon>Alphaproteobacteria</taxon>
        <taxon>Hyphomicrobiales</taxon>
        <taxon>Methylobacteriaceae</taxon>
        <taxon>Methylorubrum</taxon>
    </lineage>
</organism>
<evidence type="ECO:0000313" key="2">
    <source>
        <dbReference type="Proteomes" id="UP000469949"/>
    </source>
</evidence>
<comment type="caution">
    <text evidence="1">The sequence shown here is derived from an EMBL/GenBank/DDBJ whole genome shotgun (WGS) entry which is preliminary data.</text>
</comment>
<sequence>MHPGGLSLDAFLSRRSADRRLARLTHDVPLPRARGLEFGPANNPTALPEGFRVAYVDHALDAQADLPNAVPVNHAWAGSGSLAEALGHEALGQDGLDFAIAAQVAQYVPNLLGWFRGIHAVLRPGGVLNLSLPDRRFMFDAGRSDSTIAELVEADLLDYDRPSPRQIFAHTYQALAVEPGAVWAGEDPRRAPRLCGDFALALAHKQAAESLASRRYQLCHCWVFTPLSFLDVVEAAARLGLFPFVLNRIAGTEPEGFEFYVSMRRDAETDPQALRGLQEVAVNHLREILTRQQRTARLLATA</sequence>
<dbReference type="Pfam" id="PF13489">
    <property type="entry name" value="Methyltransf_23"/>
    <property type="match status" value="1"/>
</dbReference>
<reference evidence="1 2" key="1">
    <citation type="submission" date="2019-10" db="EMBL/GenBank/DDBJ databases">
        <title>Draft Genome Sequence of the Caffeine Degrading Methylotroph Methylorubrum populi PINKEL.</title>
        <authorList>
            <person name="Dawson S.C."/>
            <person name="Zhang X."/>
            <person name="Wright M.E."/>
            <person name="Sharma G."/>
            <person name="Langner J.T."/>
            <person name="Ditty J.L."/>
            <person name="Subuyuj G.A."/>
        </authorList>
    </citation>
    <scope>NUCLEOTIDE SEQUENCE [LARGE SCALE GENOMIC DNA]</scope>
    <source>
        <strain evidence="1 2">Pinkel</strain>
    </source>
</reference>
<protein>
    <submittedName>
        <fullName evidence="1">SAM-dependent methyltransferase</fullName>
    </submittedName>
</protein>
<keyword evidence="1" id="KW-0489">Methyltransferase</keyword>
<dbReference type="AlphaFoldDB" id="A0A833MXX7"/>
<dbReference type="RefSeq" id="WP_152276302.1">
    <property type="nucleotide sequence ID" value="NZ_WEKV01000008.1"/>
</dbReference>
<dbReference type="EMBL" id="WEKV01000008">
    <property type="protein sequence ID" value="KAB7785752.1"/>
    <property type="molecule type" value="Genomic_DNA"/>
</dbReference>
<dbReference type="SUPFAM" id="SSF53335">
    <property type="entry name" value="S-adenosyl-L-methionine-dependent methyltransferases"/>
    <property type="match status" value="1"/>
</dbReference>
<dbReference type="Proteomes" id="UP000469949">
    <property type="component" value="Unassembled WGS sequence"/>
</dbReference>
<keyword evidence="1" id="KW-0808">Transferase</keyword>
<dbReference type="InterPro" id="IPR029063">
    <property type="entry name" value="SAM-dependent_MTases_sf"/>
</dbReference>
<dbReference type="GO" id="GO:0032259">
    <property type="term" value="P:methylation"/>
    <property type="evidence" value="ECO:0007669"/>
    <property type="project" value="UniProtKB-KW"/>
</dbReference>
<dbReference type="Gene3D" id="3.40.50.150">
    <property type="entry name" value="Vaccinia Virus protein VP39"/>
    <property type="match status" value="1"/>
</dbReference>
<evidence type="ECO:0000313" key="1">
    <source>
        <dbReference type="EMBL" id="KAB7785752.1"/>
    </source>
</evidence>
<name>A0A833MXX7_9HYPH</name>
<gene>
    <name evidence="1" type="ORF">F8B43_1153</name>
</gene>
<proteinExistence type="predicted"/>
<dbReference type="GO" id="GO:0008168">
    <property type="term" value="F:methyltransferase activity"/>
    <property type="evidence" value="ECO:0007669"/>
    <property type="project" value="UniProtKB-KW"/>
</dbReference>